<dbReference type="EMBL" id="LWDX02005178">
    <property type="protein sequence ID" value="OEL37507.1"/>
    <property type="molecule type" value="Genomic_DNA"/>
</dbReference>
<gene>
    <name evidence="2" type="ORF">BAE44_0001476</name>
</gene>
<protein>
    <submittedName>
        <fullName evidence="2">Uncharacterized protein</fullName>
    </submittedName>
</protein>
<name>A0A1E5WJE4_9POAL</name>
<reference evidence="2 3" key="1">
    <citation type="submission" date="2016-09" db="EMBL/GenBank/DDBJ databases">
        <title>The draft genome of Dichanthelium oligosanthes: A C3 panicoid grass species.</title>
        <authorList>
            <person name="Studer A.J."/>
            <person name="Schnable J.C."/>
            <person name="Brutnell T.P."/>
        </authorList>
    </citation>
    <scope>NUCLEOTIDE SEQUENCE [LARGE SCALE GENOMIC DNA]</scope>
    <source>
        <strain evidence="3">cv. Kellogg 1175</strain>
        <tissue evidence="2">Leaf</tissue>
    </source>
</reference>
<dbReference type="PANTHER" id="PTHR47269:SF1">
    <property type="entry name" value="PEPTIDYL-PROLYL CIS-TRANS ISOMERASE CYP21-4"/>
    <property type="match status" value="1"/>
</dbReference>
<proteinExistence type="predicted"/>
<evidence type="ECO:0000256" key="1">
    <source>
        <dbReference type="SAM" id="Phobius"/>
    </source>
</evidence>
<keyword evidence="1" id="KW-1133">Transmembrane helix</keyword>
<dbReference type="OrthoDB" id="271386at2759"/>
<sequence>MAKIKPKALLAQSKVKKGPNQIGVTTVFTYLVLSIIVVSSIYAAYKYWPSKQNMDKLYLAKVVSSIWVPLLEAWNYLKFVMVLGAVLASWDLLQVVGNTGKMQYSLMFTMAVERIGNFSVHKA</sequence>
<dbReference type="STRING" id="888268.A0A1E5WJE4"/>
<dbReference type="AlphaFoldDB" id="A0A1E5WJE4"/>
<keyword evidence="1" id="KW-0472">Membrane</keyword>
<feature type="transmembrane region" description="Helical" evidence="1">
    <location>
        <begin position="21"/>
        <end position="45"/>
    </location>
</feature>
<evidence type="ECO:0000313" key="3">
    <source>
        <dbReference type="Proteomes" id="UP000095767"/>
    </source>
</evidence>
<feature type="transmembrane region" description="Helical" evidence="1">
    <location>
        <begin position="73"/>
        <end position="93"/>
    </location>
</feature>
<evidence type="ECO:0000313" key="2">
    <source>
        <dbReference type="EMBL" id="OEL37507.1"/>
    </source>
</evidence>
<accession>A0A1E5WJE4</accession>
<organism evidence="2 3">
    <name type="scientific">Dichanthelium oligosanthes</name>
    <dbReference type="NCBI Taxonomy" id="888268"/>
    <lineage>
        <taxon>Eukaryota</taxon>
        <taxon>Viridiplantae</taxon>
        <taxon>Streptophyta</taxon>
        <taxon>Embryophyta</taxon>
        <taxon>Tracheophyta</taxon>
        <taxon>Spermatophyta</taxon>
        <taxon>Magnoliopsida</taxon>
        <taxon>Liliopsida</taxon>
        <taxon>Poales</taxon>
        <taxon>Poaceae</taxon>
        <taxon>PACMAD clade</taxon>
        <taxon>Panicoideae</taxon>
        <taxon>Panicodae</taxon>
        <taxon>Paniceae</taxon>
        <taxon>Dichantheliinae</taxon>
        <taxon>Dichanthelium</taxon>
    </lineage>
</organism>
<keyword evidence="1" id="KW-0812">Transmembrane</keyword>
<dbReference type="PANTHER" id="PTHR47269">
    <property type="entry name" value="PEPTIDYL-PROLYL CIS-TRANS ISOMERASE CYP21-4"/>
    <property type="match status" value="1"/>
</dbReference>
<keyword evidence="3" id="KW-1185">Reference proteome</keyword>
<dbReference type="Proteomes" id="UP000095767">
    <property type="component" value="Unassembled WGS sequence"/>
</dbReference>
<comment type="caution">
    <text evidence="2">The sequence shown here is derived from an EMBL/GenBank/DDBJ whole genome shotgun (WGS) entry which is preliminary data.</text>
</comment>